<dbReference type="PANTHER" id="PTHR42681:SF1">
    <property type="entry name" value="MALONYL-COA-ACYL CARRIER PROTEIN TRANSACYLASE, MITOCHONDRIAL"/>
    <property type="match status" value="1"/>
</dbReference>
<evidence type="ECO:0000313" key="6">
    <source>
        <dbReference type="EMBL" id="SIR77729.1"/>
    </source>
</evidence>
<dbReference type="GO" id="GO:0005829">
    <property type="term" value="C:cytosol"/>
    <property type="evidence" value="ECO:0007669"/>
    <property type="project" value="TreeGrafter"/>
</dbReference>
<protein>
    <recommendedName>
        <fullName evidence="1">[acyl-carrier-protein] S-malonyltransferase</fullName>
        <ecNumber evidence="1">2.3.1.39</ecNumber>
    </recommendedName>
</protein>
<feature type="domain" description="Malonyl-CoA:ACP transacylase (MAT)" evidence="5">
    <location>
        <begin position="16"/>
        <end position="316"/>
    </location>
</feature>
<dbReference type="GO" id="GO:0006633">
    <property type="term" value="P:fatty acid biosynthetic process"/>
    <property type="evidence" value="ECO:0007669"/>
    <property type="project" value="TreeGrafter"/>
</dbReference>
<dbReference type="EMBL" id="FTNT01000002">
    <property type="protein sequence ID" value="SIR77729.1"/>
    <property type="molecule type" value="Genomic_DNA"/>
</dbReference>
<evidence type="ECO:0000256" key="3">
    <source>
        <dbReference type="ARBA" id="ARBA00023315"/>
    </source>
</evidence>
<dbReference type="Gene3D" id="3.40.366.10">
    <property type="entry name" value="Malonyl-Coenzyme A Acyl Carrier Protein, domain 2"/>
    <property type="match status" value="1"/>
</dbReference>
<name>A0A1N7DPL3_9NOCA</name>
<dbReference type="Pfam" id="PF00698">
    <property type="entry name" value="Acyl_transf_1"/>
    <property type="match status" value="1"/>
</dbReference>
<evidence type="ECO:0000256" key="2">
    <source>
        <dbReference type="ARBA" id="ARBA00022679"/>
    </source>
</evidence>
<dbReference type="GO" id="GO:0004314">
    <property type="term" value="F:[acyl-carrier-protein] S-malonyltransferase activity"/>
    <property type="evidence" value="ECO:0007669"/>
    <property type="project" value="UniProtKB-EC"/>
</dbReference>
<evidence type="ECO:0000313" key="7">
    <source>
        <dbReference type="Proteomes" id="UP000186218"/>
    </source>
</evidence>
<keyword evidence="3 6" id="KW-0012">Acyltransferase</keyword>
<dbReference type="SMART" id="SM00827">
    <property type="entry name" value="PKS_AT"/>
    <property type="match status" value="1"/>
</dbReference>
<dbReference type="EC" id="2.3.1.39" evidence="1"/>
<dbReference type="STRING" id="1344003.SAMN05445060_0807"/>
<dbReference type="InterPro" id="IPR014043">
    <property type="entry name" value="Acyl_transferase_dom"/>
</dbReference>
<dbReference type="RefSeq" id="WP_076476784.1">
    <property type="nucleotide sequence ID" value="NZ_FTNT01000002.1"/>
</dbReference>
<comment type="catalytic activity">
    <reaction evidence="4">
        <text>holo-[ACP] + malonyl-CoA = malonyl-[ACP] + CoA</text>
        <dbReference type="Rhea" id="RHEA:41792"/>
        <dbReference type="Rhea" id="RHEA-COMP:9623"/>
        <dbReference type="Rhea" id="RHEA-COMP:9685"/>
        <dbReference type="ChEBI" id="CHEBI:57287"/>
        <dbReference type="ChEBI" id="CHEBI:57384"/>
        <dbReference type="ChEBI" id="CHEBI:64479"/>
        <dbReference type="ChEBI" id="CHEBI:78449"/>
        <dbReference type="EC" id="2.3.1.39"/>
    </reaction>
</comment>
<keyword evidence="7" id="KW-1185">Reference proteome</keyword>
<dbReference type="Proteomes" id="UP000186218">
    <property type="component" value="Unassembled WGS sequence"/>
</dbReference>
<dbReference type="SUPFAM" id="SSF55048">
    <property type="entry name" value="Probable ACP-binding domain of malonyl-CoA ACP transacylase"/>
    <property type="match status" value="1"/>
</dbReference>
<dbReference type="SUPFAM" id="SSF52151">
    <property type="entry name" value="FabD/lysophospholipase-like"/>
    <property type="match status" value="1"/>
</dbReference>
<sequence length="316" mass="33090">MHTPNPDSYTGTTVYMFPGQGSQVPGMRQVVASWCPELLDVADRLVGEPLMVRPTDDTRLLQPAIYLASIAGWLCAADLRDSGNPPPSIPAIPAADVILGHSLGEVAALAVGGAFSALDGLHIVVRRGELMAEAAAAQPGGGMMAALGAPAETVQNLAADLSLIVATDNAPGQTVLAGRRDDLERAEHALFADGHKAVLLPIEGAFHSPEMNCIKDEFISAVHAATPHTPGVPVISSHTGREFTDVPSQLGDSLVGAVNFRQSLLALRQRGFTDFVDCGPGHVLARLVRRTLGTDATSIYDLHDGQLVMPPLQKGA</sequence>
<dbReference type="InterPro" id="IPR016035">
    <property type="entry name" value="Acyl_Trfase/lysoPLipase"/>
</dbReference>
<keyword evidence="2 6" id="KW-0808">Transferase</keyword>
<dbReference type="InterPro" id="IPR050858">
    <property type="entry name" value="Mal-CoA-ACP_Trans/PKS_FabD"/>
</dbReference>
<accession>A0A1N7DPL3</accession>
<evidence type="ECO:0000256" key="4">
    <source>
        <dbReference type="ARBA" id="ARBA00048462"/>
    </source>
</evidence>
<dbReference type="PANTHER" id="PTHR42681">
    <property type="entry name" value="MALONYL-COA-ACYL CARRIER PROTEIN TRANSACYLASE, MITOCHONDRIAL"/>
    <property type="match status" value="1"/>
</dbReference>
<proteinExistence type="predicted"/>
<dbReference type="AlphaFoldDB" id="A0A1N7DPL3"/>
<evidence type="ECO:0000259" key="5">
    <source>
        <dbReference type="SMART" id="SM00827"/>
    </source>
</evidence>
<organism evidence="6 7">
    <name type="scientific">Williamsia sterculiae</name>
    <dbReference type="NCBI Taxonomy" id="1344003"/>
    <lineage>
        <taxon>Bacteria</taxon>
        <taxon>Bacillati</taxon>
        <taxon>Actinomycetota</taxon>
        <taxon>Actinomycetes</taxon>
        <taxon>Mycobacteriales</taxon>
        <taxon>Nocardiaceae</taxon>
        <taxon>Williamsia</taxon>
    </lineage>
</organism>
<dbReference type="InterPro" id="IPR016036">
    <property type="entry name" value="Malonyl_transacylase_ACP-bd"/>
</dbReference>
<gene>
    <name evidence="6" type="ORF">SAMN05445060_0807</name>
</gene>
<dbReference type="InterPro" id="IPR001227">
    <property type="entry name" value="Ac_transferase_dom_sf"/>
</dbReference>
<evidence type="ECO:0000256" key="1">
    <source>
        <dbReference type="ARBA" id="ARBA00013258"/>
    </source>
</evidence>
<reference evidence="6 7" key="1">
    <citation type="submission" date="2017-01" db="EMBL/GenBank/DDBJ databases">
        <authorList>
            <person name="Mah S.A."/>
            <person name="Swanson W.J."/>
            <person name="Moy G.W."/>
            <person name="Vacquier V.D."/>
        </authorList>
    </citation>
    <scope>NUCLEOTIDE SEQUENCE [LARGE SCALE GENOMIC DNA]</scope>
    <source>
        <strain evidence="6 7">CPCC 203464</strain>
    </source>
</reference>